<dbReference type="GO" id="GO:0004341">
    <property type="term" value="F:gluconolactonase activity"/>
    <property type="evidence" value="ECO:0007669"/>
    <property type="project" value="TreeGrafter"/>
</dbReference>
<dbReference type="GO" id="GO:0019853">
    <property type="term" value="P:L-ascorbic acid biosynthetic process"/>
    <property type="evidence" value="ECO:0007669"/>
    <property type="project" value="TreeGrafter"/>
</dbReference>
<dbReference type="SUPFAM" id="SSF63829">
    <property type="entry name" value="Calcium-dependent phosphotriesterase"/>
    <property type="match status" value="1"/>
</dbReference>
<organism evidence="4 5">
    <name type="scientific">Galendromus occidentalis</name>
    <name type="common">western predatory mite</name>
    <dbReference type="NCBI Taxonomy" id="34638"/>
    <lineage>
        <taxon>Eukaryota</taxon>
        <taxon>Metazoa</taxon>
        <taxon>Ecdysozoa</taxon>
        <taxon>Arthropoda</taxon>
        <taxon>Chelicerata</taxon>
        <taxon>Arachnida</taxon>
        <taxon>Acari</taxon>
        <taxon>Parasitiformes</taxon>
        <taxon>Mesostigmata</taxon>
        <taxon>Gamasina</taxon>
        <taxon>Phytoseioidea</taxon>
        <taxon>Phytoseiidae</taxon>
        <taxon>Typhlodrominae</taxon>
        <taxon>Galendromus</taxon>
    </lineage>
</organism>
<dbReference type="GO" id="GO:0005509">
    <property type="term" value="F:calcium ion binding"/>
    <property type="evidence" value="ECO:0007669"/>
    <property type="project" value="TreeGrafter"/>
</dbReference>
<dbReference type="InterPro" id="IPR013658">
    <property type="entry name" value="SGL"/>
</dbReference>
<evidence type="ECO:0000313" key="4">
    <source>
        <dbReference type="Proteomes" id="UP000694867"/>
    </source>
</evidence>
<dbReference type="Pfam" id="PF08450">
    <property type="entry name" value="SGL"/>
    <property type="match status" value="1"/>
</dbReference>
<dbReference type="Gene3D" id="2.120.10.30">
    <property type="entry name" value="TolB, C-terminal domain"/>
    <property type="match status" value="1"/>
</dbReference>
<evidence type="ECO:0000256" key="1">
    <source>
        <dbReference type="ARBA" id="ARBA00008853"/>
    </source>
</evidence>
<reference evidence="5" key="1">
    <citation type="submission" date="2025-08" db="UniProtKB">
        <authorList>
            <consortium name="RefSeq"/>
        </authorList>
    </citation>
    <scope>IDENTIFICATION</scope>
</reference>
<protein>
    <submittedName>
        <fullName evidence="5">Regucalcin-like</fullName>
    </submittedName>
</protein>
<dbReference type="PRINTS" id="PR01790">
    <property type="entry name" value="SMP30FAMILY"/>
</dbReference>
<dbReference type="AlphaFoldDB" id="A0AAJ7L4S5"/>
<proteinExistence type="inferred from homology"/>
<comment type="similarity">
    <text evidence="1">Belongs to the SMP-30/CGR1 family.</text>
</comment>
<name>A0AAJ7L4S5_9ACAR</name>
<dbReference type="RefSeq" id="XP_018494865.2">
    <property type="nucleotide sequence ID" value="XM_018639349.2"/>
</dbReference>
<evidence type="ECO:0000256" key="2">
    <source>
        <dbReference type="PIRSR" id="PIRSR605511-2"/>
    </source>
</evidence>
<sequence>MVVNRRAQPRVKPLKSHKSKQGTNLFFANGILYYADAPVKKVVKYSVDDQDILSTVYTKRRSSLAIPVYKHSKLPPNMNIESTVLMSEGAQLKLMDLETKSEKDLILVDDAEEVSIGAAATHQTGTLFFSTIQLDKGTVEESHGGSLCCMRRSGKVTKLFDGLCVPDGLCFNGDCTRLFAMERGENHLVCSKLDDLSIAGPELVVDWNKSPLLPKTVVRGLTMDIDDRLWMCCSGEGKIIQVDVEKKRVLLEIPAPKARELSSLCFGGPEYREIFVASSYAALTQDELTKQVNAGHILRAKGYDVRGRKPFPVMIELNSSKSMKAAGSTRLAIQQT</sequence>
<feature type="binding site" evidence="2">
    <location>
        <position position="135"/>
    </location>
    <ligand>
        <name>substrate</name>
    </ligand>
</feature>
<dbReference type="KEGG" id="goe:108864198"/>
<dbReference type="PANTHER" id="PTHR10907">
    <property type="entry name" value="REGUCALCIN"/>
    <property type="match status" value="1"/>
</dbReference>
<evidence type="ECO:0000259" key="3">
    <source>
        <dbReference type="Pfam" id="PF08450"/>
    </source>
</evidence>
<dbReference type="GeneID" id="108864198"/>
<gene>
    <name evidence="5" type="primary">LOC108864198</name>
</gene>
<dbReference type="InterPro" id="IPR011042">
    <property type="entry name" value="6-blade_b-propeller_TolB-like"/>
</dbReference>
<dbReference type="Proteomes" id="UP000694867">
    <property type="component" value="Unplaced"/>
</dbReference>
<accession>A0AAJ7L4S5</accession>
<dbReference type="InterPro" id="IPR005511">
    <property type="entry name" value="SMP-30"/>
</dbReference>
<keyword evidence="4" id="KW-1185">Reference proteome</keyword>
<feature type="domain" description="SMP-30/Gluconolactonase/LRE-like region" evidence="3">
    <location>
        <begin position="83"/>
        <end position="279"/>
    </location>
</feature>
<evidence type="ECO:0000313" key="5">
    <source>
        <dbReference type="RefSeq" id="XP_018494865.2"/>
    </source>
</evidence>
<dbReference type="PANTHER" id="PTHR10907:SF47">
    <property type="entry name" value="REGUCALCIN"/>
    <property type="match status" value="1"/>
</dbReference>